<dbReference type="Gene3D" id="3.20.20.70">
    <property type="entry name" value="Aldolase class I"/>
    <property type="match status" value="1"/>
</dbReference>
<dbReference type="SUPFAM" id="SSF51569">
    <property type="entry name" value="Aldolase"/>
    <property type="match status" value="1"/>
</dbReference>
<evidence type="ECO:0000313" key="3">
    <source>
        <dbReference type="Proteomes" id="UP000051236"/>
    </source>
</evidence>
<dbReference type="PANTHER" id="PTHR10683">
    <property type="entry name" value="TRANSALDOLASE"/>
    <property type="match status" value="1"/>
</dbReference>
<dbReference type="PATRIC" id="fig|1423734.3.peg.1486"/>
<dbReference type="RefSeq" id="WP_057002953.1">
    <property type="nucleotide sequence ID" value="NZ_AZGA01000087.1"/>
</dbReference>
<sequence length="233" mass="25142">MEFLLDTVHIPDIEKYNAIIPLSGVTSNPTICKKEGHFEFFDHMCQIRHILGPDKSLHVQVVGQTAEAMIADAHMILKEIDDQVFIKVPTNEAGLTAIKQLKHEGVHITATAIYTEFQGLLAIQAGADYIAPYYNRMANMNIDAAAVVQAFANAINANQANTKILAASFHNVAQVTTALACGAQAVTMGVDILKSGLGMPAIGQAVADFTQDWEENFGAHQTVASLPTETPQI</sequence>
<dbReference type="eggNOG" id="COG0176">
    <property type="taxonomic scope" value="Bacteria"/>
</dbReference>
<dbReference type="InterPro" id="IPR001585">
    <property type="entry name" value="TAL/FSA"/>
</dbReference>
<dbReference type="PANTHER" id="PTHR10683:SF28">
    <property type="entry name" value="TRANSALDOLASE C"/>
    <property type="match status" value="1"/>
</dbReference>
<evidence type="ECO:0000256" key="1">
    <source>
        <dbReference type="ARBA" id="ARBA00023270"/>
    </source>
</evidence>
<keyword evidence="3" id="KW-1185">Reference proteome</keyword>
<organism evidence="2 3">
    <name type="scientific">Agrilactobacillus composti DSM 18527 = JCM 14202</name>
    <dbReference type="NCBI Taxonomy" id="1423734"/>
    <lineage>
        <taxon>Bacteria</taxon>
        <taxon>Bacillati</taxon>
        <taxon>Bacillota</taxon>
        <taxon>Bacilli</taxon>
        <taxon>Lactobacillales</taxon>
        <taxon>Lactobacillaceae</taxon>
        <taxon>Agrilactobacillus</taxon>
    </lineage>
</organism>
<dbReference type="NCBIfam" id="NF009299">
    <property type="entry name" value="PRK12656.1"/>
    <property type="match status" value="1"/>
</dbReference>
<dbReference type="GO" id="GO:0016832">
    <property type="term" value="F:aldehyde-lyase activity"/>
    <property type="evidence" value="ECO:0007669"/>
    <property type="project" value="InterPro"/>
</dbReference>
<dbReference type="STRING" id="1423734.FC83_GL001468"/>
<evidence type="ECO:0000313" key="2">
    <source>
        <dbReference type="EMBL" id="KRM30907.1"/>
    </source>
</evidence>
<dbReference type="Proteomes" id="UP000051236">
    <property type="component" value="Unassembled WGS sequence"/>
</dbReference>
<keyword evidence="1" id="KW-0704">Schiff base</keyword>
<dbReference type="CDD" id="cd00956">
    <property type="entry name" value="Transaldolase_FSA"/>
    <property type="match status" value="1"/>
</dbReference>
<reference evidence="2 3" key="1">
    <citation type="journal article" date="2015" name="Genome Announc.">
        <title>Expanding the biotechnology potential of lactobacilli through comparative genomics of 213 strains and associated genera.</title>
        <authorList>
            <person name="Sun Z."/>
            <person name="Harris H.M."/>
            <person name="McCann A."/>
            <person name="Guo C."/>
            <person name="Argimon S."/>
            <person name="Zhang W."/>
            <person name="Yang X."/>
            <person name="Jeffery I.B."/>
            <person name="Cooney J.C."/>
            <person name="Kagawa T.F."/>
            <person name="Liu W."/>
            <person name="Song Y."/>
            <person name="Salvetti E."/>
            <person name="Wrobel A."/>
            <person name="Rasinkangas P."/>
            <person name="Parkhill J."/>
            <person name="Rea M.C."/>
            <person name="O'Sullivan O."/>
            <person name="Ritari J."/>
            <person name="Douillard F.P."/>
            <person name="Paul Ross R."/>
            <person name="Yang R."/>
            <person name="Briner A.E."/>
            <person name="Felis G.E."/>
            <person name="de Vos W.M."/>
            <person name="Barrangou R."/>
            <person name="Klaenhammer T.R."/>
            <person name="Caufield P.W."/>
            <person name="Cui Y."/>
            <person name="Zhang H."/>
            <person name="O'Toole P.W."/>
        </authorList>
    </citation>
    <scope>NUCLEOTIDE SEQUENCE [LARGE SCALE GENOMIC DNA]</scope>
    <source>
        <strain evidence="2 3">DSM 18527</strain>
    </source>
</reference>
<dbReference type="InterPro" id="IPR013785">
    <property type="entry name" value="Aldolase_TIM"/>
</dbReference>
<dbReference type="InterPro" id="IPR033919">
    <property type="entry name" value="TSA/FSA_arc/bac"/>
</dbReference>
<gene>
    <name evidence="2" type="ORF">FC83_GL001468</name>
</gene>
<protein>
    <submittedName>
        <fullName evidence="2">Fructose-6-phosphate aldolase</fullName>
    </submittedName>
</protein>
<dbReference type="EMBL" id="AZGA01000087">
    <property type="protein sequence ID" value="KRM30907.1"/>
    <property type="molecule type" value="Genomic_DNA"/>
</dbReference>
<comment type="caution">
    <text evidence="2">The sequence shown here is derived from an EMBL/GenBank/DDBJ whole genome shotgun (WGS) entry which is preliminary data.</text>
</comment>
<dbReference type="GO" id="GO:0005975">
    <property type="term" value="P:carbohydrate metabolic process"/>
    <property type="evidence" value="ECO:0007669"/>
    <property type="project" value="InterPro"/>
</dbReference>
<dbReference type="AlphaFoldDB" id="A0A0R1XSB9"/>
<proteinExistence type="predicted"/>
<dbReference type="Pfam" id="PF00923">
    <property type="entry name" value="TAL_FSA"/>
    <property type="match status" value="1"/>
</dbReference>
<accession>A0A0R1XSB9</accession>
<name>A0A0R1XSB9_9LACO</name>